<evidence type="ECO:0000256" key="1">
    <source>
        <dbReference type="SAM" id="MobiDB-lite"/>
    </source>
</evidence>
<dbReference type="InterPro" id="IPR014832">
    <property type="entry name" value="TnsA_C"/>
</dbReference>
<organism evidence="3 4">
    <name type="scientific">Nostoc cycadae WK-1</name>
    <dbReference type="NCBI Taxonomy" id="1861711"/>
    <lineage>
        <taxon>Bacteria</taxon>
        <taxon>Bacillati</taxon>
        <taxon>Cyanobacteriota</taxon>
        <taxon>Cyanophyceae</taxon>
        <taxon>Nostocales</taxon>
        <taxon>Nostocaceae</taxon>
        <taxon>Nostoc</taxon>
    </lineage>
</organism>
<keyword evidence="4" id="KW-1185">Reference proteome</keyword>
<keyword evidence="3" id="KW-0378">Hydrolase</keyword>
<dbReference type="InterPro" id="IPR036397">
    <property type="entry name" value="RNaseH_sf"/>
</dbReference>
<feature type="region of interest" description="Disordered" evidence="1">
    <location>
        <begin position="865"/>
        <end position="890"/>
    </location>
</feature>
<proteinExistence type="predicted"/>
<keyword evidence="3" id="KW-0255">Endonuclease</keyword>
<dbReference type="InterPro" id="IPR001584">
    <property type="entry name" value="Integrase_cat-core"/>
</dbReference>
<dbReference type="PROSITE" id="PS50994">
    <property type="entry name" value="INTEGRASE"/>
    <property type="match status" value="1"/>
</dbReference>
<protein>
    <submittedName>
        <fullName evidence="3">TnsA endonuclease family protein, integrase family protein</fullName>
    </submittedName>
</protein>
<dbReference type="EMBL" id="BDGE01000061">
    <property type="protein sequence ID" value="GBE93912.1"/>
    <property type="molecule type" value="Genomic_DNA"/>
</dbReference>
<gene>
    <name evidence="3" type="ORF">NCWK1_3677</name>
</gene>
<dbReference type="InterPro" id="IPR012337">
    <property type="entry name" value="RNaseH-like_sf"/>
</dbReference>
<accession>A0A2H6LL28</accession>
<name>A0A2H6LL28_9NOSO</name>
<dbReference type="Pfam" id="PF09299">
    <property type="entry name" value="Mu-transpos_C"/>
    <property type="match status" value="1"/>
</dbReference>
<dbReference type="RefSeq" id="WP_103125822.1">
    <property type="nucleotide sequence ID" value="NZ_DF978433.1"/>
</dbReference>
<dbReference type="Proteomes" id="UP000236527">
    <property type="component" value="Unassembled WGS sequence"/>
</dbReference>
<dbReference type="Pfam" id="PF08721">
    <property type="entry name" value="Tn7_Tnp_TnsA_C"/>
    <property type="match status" value="1"/>
</dbReference>
<evidence type="ECO:0000313" key="4">
    <source>
        <dbReference type="Proteomes" id="UP000236527"/>
    </source>
</evidence>
<dbReference type="SUPFAM" id="SSF53098">
    <property type="entry name" value="Ribonuclease H-like"/>
    <property type="match status" value="1"/>
</dbReference>
<comment type="caution">
    <text evidence="3">The sequence shown here is derived from an EMBL/GenBank/DDBJ whole genome shotgun (WGS) entry which is preliminary data.</text>
</comment>
<keyword evidence="3" id="KW-0540">Nuclease</keyword>
<evidence type="ECO:0000313" key="3">
    <source>
        <dbReference type="EMBL" id="GBE93912.1"/>
    </source>
</evidence>
<sequence>MLTQDEFELWCHRVKLSEVAIKLVEQIRSSQPSRLVGGGRNNVAGRYPSRKMGVTIQFESHKVELPFIYQLEYEKDILEFYDQPPQIKISYQSDEGKNISFLYTPDFFVLKTNSVGWVECKAENQLQKLAEKNSNRYFLDSDNKWHSPPAERYAEQFGFFFQIWSDAEINWTVQRNLNFLEDYYHAESPLTQESATRTILSLISAQSGITLSALLHLAEGTTSDDIYSLIATEQIYVDLSAAPLVEPERCFVFRDQQTALAYRSIVLSQTNSDTISSPVIDIIPGSSVIYDSNILTIIFVGETSVLLNTKEGQTVELALTTFVNLVREGKITCLKNKMESNLSNELRDIFLKASENDLKDANHRYSIIEPYLRGEAIKDNNIPQRTLRYWKSKYIQAQQKYGYGYLGLLSFNNLKGNQNRKLPEHTIELMQKFIDEEYETHKQKRKFEVYIKFTNALSSAGVSEDLIPSYKTFIKEIKKRSGYEQTVKRSGHRDAYWQEPFYWELELTTPRHGDRPFEIGHIDHTQVDIELRCSRTAKVLGRPWVTFMVDAYSRKMLAAYITFDPPSYRSCMMVIRVCVQRHGYLPQTIVVDNGSEFHSTYFQALIAILKCTLKYRPPSKARFNAIGERLFGTAMTQLIYSLAGNTQITKKVRLMTKSVNPKNLALWTLDLLYYYLCEWAYQVYDTKEHPALGQSPQEAFAAGTAQFGSRSHRMHAYDENFRLLTLPTTKKGKVKVNPSQGVQINHIHYWCASFLDPEIQNSYVDIRYDPFDAGVAYVYIRGQWVECFSGLYSIFKGRTEKEIEIATSELRKRHQNYAQQFKVRAKTLAEFLTTVEAEEVLLEQRLRDAQMKNVFRVIEGSSPDRVPYVQSEDNQISDNKDSKDWEPPSTKQITINLNKLQVYPEY</sequence>
<dbReference type="GO" id="GO:0004519">
    <property type="term" value="F:endonuclease activity"/>
    <property type="evidence" value="ECO:0007669"/>
    <property type="project" value="UniProtKB-KW"/>
</dbReference>
<dbReference type="Gene3D" id="3.30.420.10">
    <property type="entry name" value="Ribonuclease H-like superfamily/Ribonuclease H"/>
    <property type="match status" value="1"/>
</dbReference>
<dbReference type="GO" id="GO:0015074">
    <property type="term" value="P:DNA integration"/>
    <property type="evidence" value="ECO:0007669"/>
    <property type="project" value="InterPro"/>
</dbReference>
<dbReference type="Pfam" id="PF00665">
    <property type="entry name" value="rve"/>
    <property type="match status" value="1"/>
</dbReference>
<dbReference type="InterPro" id="IPR015378">
    <property type="entry name" value="Transposase-like_Mu_C"/>
</dbReference>
<dbReference type="GO" id="GO:0003676">
    <property type="term" value="F:nucleic acid binding"/>
    <property type="evidence" value="ECO:0007669"/>
    <property type="project" value="InterPro"/>
</dbReference>
<evidence type="ECO:0000259" key="2">
    <source>
        <dbReference type="PROSITE" id="PS50994"/>
    </source>
</evidence>
<dbReference type="AlphaFoldDB" id="A0A2H6LL28"/>
<reference evidence="4" key="1">
    <citation type="journal article" date="2018" name="Genome Announc.">
        <title>Draft Genome Sequence of the Nitrogen-Fixing and Hormogonia-Inducing Cyanobacterium Nostoc cycadae Strain WK-1, Isolated from the Coralloid Roots of Cycas revoluta.</title>
        <authorList>
            <person name="Kanesaki Y."/>
            <person name="Hirose M."/>
            <person name="Hirose Y."/>
            <person name="Fujisawa T."/>
            <person name="Nakamura Y."/>
            <person name="Watanabe S."/>
            <person name="Matsunaga S."/>
            <person name="Uchida H."/>
            <person name="Murakami A."/>
        </authorList>
    </citation>
    <scope>NUCLEOTIDE SEQUENCE [LARGE SCALE GENOMIC DNA]</scope>
    <source>
        <strain evidence="4">WK-1</strain>
    </source>
</reference>
<feature type="domain" description="Integrase catalytic" evidence="2">
    <location>
        <begin position="512"/>
        <end position="704"/>
    </location>
</feature>